<sequence>MSPIISILTPSWNRASYLDRVWKSLDSQTYKNFEWIVSNDGSTDETQAKIEELAAKSAFPITVITASHHIGKARMDNEAVRHAHGEFIVWCDSDDYFLPQAMERLVEVWNSIEEDERPEFVGLVGLCRTEEGDILTQLPFQERFDTTWNELSEIHRVTGDMVYLARAEALRNHPFPEVDFIVPESAVWSALGERRVRVCPEALKVIEYGAMHCVSFSGRMEYNRGRAIAMALSEHNLRRYPKTLSTRLWRAITYLRYSIHGELGAVEALSAWGANFPGPLIVLLYPIAYILASIDTIRGKVRKTHREFLAAQSKTKINVIYNNMC</sequence>
<dbReference type="EMBL" id="OY288114">
    <property type="protein sequence ID" value="CAJ0888471.1"/>
    <property type="molecule type" value="Genomic_DNA"/>
</dbReference>
<dbReference type="GO" id="GO:0016758">
    <property type="term" value="F:hexosyltransferase activity"/>
    <property type="evidence" value="ECO:0007669"/>
    <property type="project" value="UniProtKB-ARBA"/>
</dbReference>
<organism evidence="2">
    <name type="scientific">freshwater sediment metagenome</name>
    <dbReference type="NCBI Taxonomy" id="556182"/>
    <lineage>
        <taxon>unclassified sequences</taxon>
        <taxon>metagenomes</taxon>
        <taxon>ecological metagenomes</taxon>
    </lineage>
</organism>
<evidence type="ECO:0000259" key="1">
    <source>
        <dbReference type="Pfam" id="PF00535"/>
    </source>
</evidence>
<name>A0AA48REZ9_9ZZZZ</name>
<dbReference type="Gene3D" id="3.90.550.10">
    <property type="entry name" value="Spore Coat Polysaccharide Biosynthesis Protein SpsA, Chain A"/>
    <property type="match status" value="1"/>
</dbReference>
<dbReference type="PANTHER" id="PTHR22916">
    <property type="entry name" value="GLYCOSYLTRANSFERASE"/>
    <property type="match status" value="1"/>
</dbReference>
<evidence type="ECO:0000313" key="2">
    <source>
        <dbReference type="EMBL" id="CAJ0888471.1"/>
    </source>
</evidence>
<reference evidence="2" key="1">
    <citation type="submission" date="2023-07" db="EMBL/GenBank/DDBJ databases">
        <authorList>
            <person name="Pelsma A.J. K."/>
        </authorList>
    </citation>
    <scope>NUCLEOTIDE SEQUENCE</scope>
</reference>
<accession>A0AA48REZ9</accession>
<protein>
    <recommendedName>
        <fullName evidence="1">Glycosyltransferase 2-like domain-containing protein</fullName>
    </recommendedName>
</protein>
<gene>
    <name evidence="2" type="ORF">AMST5_03880</name>
</gene>
<dbReference type="Pfam" id="PF00535">
    <property type="entry name" value="Glycos_transf_2"/>
    <property type="match status" value="1"/>
</dbReference>
<dbReference type="SUPFAM" id="SSF53448">
    <property type="entry name" value="Nucleotide-diphospho-sugar transferases"/>
    <property type="match status" value="1"/>
</dbReference>
<dbReference type="CDD" id="cd00761">
    <property type="entry name" value="Glyco_tranf_GTA_type"/>
    <property type="match status" value="1"/>
</dbReference>
<dbReference type="InterPro" id="IPR029044">
    <property type="entry name" value="Nucleotide-diphossugar_trans"/>
</dbReference>
<feature type="domain" description="Glycosyltransferase 2-like" evidence="1">
    <location>
        <begin position="6"/>
        <end position="111"/>
    </location>
</feature>
<dbReference type="InterPro" id="IPR001173">
    <property type="entry name" value="Glyco_trans_2-like"/>
</dbReference>
<proteinExistence type="predicted"/>
<dbReference type="PANTHER" id="PTHR22916:SF3">
    <property type="entry name" value="UDP-GLCNAC:BETAGAL BETA-1,3-N-ACETYLGLUCOSAMINYLTRANSFERASE-LIKE PROTEIN 1"/>
    <property type="match status" value="1"/>
</dbReference>
<dbReference type="AlphaFoldDB" id="A0AA48REZ9"/>